<keyword evidence="3" id="KW-1185">Reference proteome</keyword>
<gene>
    <name evidence="2" type="ORF">PXEA_LOCUS34142</name>
</gene>
<feature type="compositionally biased region" description="Polar residues" evidence="1">
    <location>
        <begin position="488"/>
        <end position="501"/>
    </location>
</feature>
<evidence type="ECO:0000256" key="1">
    <source>
        <dbReference type="SAM" id="MobiDB-lite"/>
    </source>
</evidence>
<feature type="compositionally biased region" description="Basic residues" evidence="1">
    <location>
        <begin position="363"/>
        <end position="383"/>
    </location>
</feature>
<accession>A0A3S5FGW2</accession>
<reference evidence="2" key="1">
    <citation type="submission" date="2018-11" db="EMBL/GenBank/DDBJ databases">
        <authorList>
            <consortium name="Pathogen Informatics"/>
        </authorList>
    </citation>
    <scope>NUCLEOTIDE SEQUENCE</scope>
</reference>
<dbReference type="Proteomes" id="UP000784294">
    <property type="component" value="Unassembled WGS sequence"/>
</dbReference>
<comment type="caution">
    <text evidence="2">The sequence shown here is derived from an EMBL/GenBank/DDBJ whole genome shotgun (WGS) entry which is preliminary data.</text>
</comment>
<feature type="compositionally biased region" description="Polar residues" evidence="1">
    <location>
        <begin position="1"/>
        <end position="18"/>
    </location>
</feature>
<feature type="compositionally biased region" description="Low complexity" evidence="1">
    <location>
        <begin position="89"/>
        <end position="100"/>
    </location>
</feature>
<organism evidence="2 3">
    <name type="scientific">Protopolystoma xenopodis</name>
    <dbReference type="NCBI Taxonomy" id="117903"/>
    <lineage>
        <taxon>Eukaryota</taxon>
        <taxon>Metazoa</taxon>
        <taxon>Spiralia</taxon>
        <taxon>Lophotrochozoa</taxon>
        <taxon>Platyhelminthes</taxon>
        <taxon>Monogenea</taxon>
        <taxon>Polyopisthocotylea</taxon>
        <taxon>Polystomatidea</taxon>
        <taxon>Polystomatidae</taxon>
        <taxon>Protopolystoma</taxon>
    </lineage>
</organism>
<evidence type="ECO:0000313" key="3">
    <source>
        <dbReference type="Proteomes" id="UP000784294"/>
    </source>
</evidence>
<feature type="region of interest" description="Disordered" evidence="1">
    <location>
        <begin position="307"/>
        <end position="422"/>
    </location>
</feature>
<proteinExistence type="predicted"/>
<dbReference type="AlphaFoldDB" id="A0A3S5FGW2"/>
<feature type="compositionally biased region" description="Basic residues" evidence="1">
    <location>
        <begin position="470"/>
        <end position="484"/>
    </location>
</feature>
<protein>
    <submittedName>
        <fullName evidence="2">Uncharacterized protein</fullName>
    </submittedName>
</protein>
<feature type="compositionally biased region" description="Low complexity" evidence="1">
    <location>
        <begin position="384"/>
        <end position="419"/>
    </location>
</feature>
<feature type="region of interest" description="Disordered" evidence="1">
    <location>
        <begin position="78"/>
        <end position="150"/>
    </location>
</feature>
<feature type="region of interest" description="Disordered" evidence="1">
    <location>
        <begin position="224"/>
        <end position="249"/>
    </location>
</feature>
<feature type="region of interest" description="Disordered" evidence="1">
    <location>
        <begin position="1"/>
        <end position="21"/>
    </location>
</feature>
<feature type="compositionally biased region" description="Basic residues" evidence="1">
    <location>
        <begin position="450"/>
        <end position="463"/>
    </location>
</feature>
<evidence type="ECO:0000313" key="2">
    <source>
        <dbReference type="EMBL" id="VEL40702.1"/>
    </source>
</evidence>
<name>A0A3S5FGW2_9PLAT</name>
<feature type="region of interest" description="Disordered" evidence="1">
    <location>
        <begin position="449"/>
        <end position="536"/>
    </location>
</feature>
<dbReference type="EMBL" id="CAAALY010266055">
    <property type="protein sequence ID" value="VEL40702.1"/>
    <property type="molecule type" value="Genomic_DNA"/>
</dbReference>
<sequence>MLTGAASSATQADSTMSPPTVPFQVGRSFTTSNSTVSSSFSQLSSTLLASHDLGPDNSLAGHSVYLAQLMSTSSPNPNGLLTAYEKPSVGTGDPVTTTTGASLLLPDFASPRQLGQQPDGLGNETNEPRGGCDGIGESGTGKMDTGVTSESAVRLRLPTPAFSGLGNTAANATFSSLLMSSSPTAPAQLTDQTHELHSQSFLQTLTLGSDVEEPVGESINQLLAPTRQPAYPAPDGLTPGPRGRHSAVQQGVYRVQSSHMTGAEMLVTSVASAASTTSTTSATSAASVYTGLSEEAQLTAYLGGRIETSPSAGQAGQHQPNDASTLNSLPTHAHQVELDHPHPPGLQHQHQHPLPHPLSHPLTHQHQHPHQHQHQHQHHHQQQLHHQQQQQQQQQQRHQQQQQHQHQQHQHLQQQQQQHQRQEPYHLPLHTFNGQTRLNEHLLHLPLPHSHQHQHQHQHHQHQHQQQQQHQHHQLHHDLHHHHAQSQPPTSHSHPLMTTYSDPHHTHPLTSHVGPGAQVTGYADQPQSSSNLSELHLQPQSEELTSGLLEEEKASRAGGIVVSSFREQNRIVEQPSSTTYIPVSRYNVTKRKERLFKRCIQPISFKLMKDW</sequence>
<feature type="compositionally biased region" description="Polar residues" evidence="1">
    <location>
        <begin position="308"/>
        <end position="330"/>
    </location>
</feature>